<dbReference type="InterPro" id="IPR056282">
    <property type="entry name" value="MROH2B-like_N_HEAT"/>
</dbReference>
<feature type="compositionally biased region" description="Polar residues" evidence="2">
    <location>
        <begin position="1546"/>
        <end position="1559"/>
    </location>
</feature>
<feature type="compositionally biased region" description="Polar residues" evidence="2">
    <location>
        <begin position="1885"/>
        <end position="1896"/>
    </location>
</feature>
<dbReference type="InterPro" id="IPR055406">
    <property type="entry name" value="HEAT_Maestro"/>
</dbReference>
<feature type="domain" description="Maestro/Maestro-like HEAT-repeats" evidence="6">
    <location>
        <begin position="1911"/>
        <end position="2121"/>
    </location>
</feature>
<feature type="region of interest" description="Disordered" evidence="2">
    <location>
        <begin position="1642"/>
        <end position="1661"/>
    </location>
</feature>
<reference evidence="7" key="1">
    <citation type="submission" date="2017-11" db="EMBL/GenBank/DDBJ databases">
        <title>The sensing device of the deep-sea amphipod.</title>
        <authorList>
            <person name="Kobayashi H."/>
            <person name="Nagahama T."/>
            <person name="Arai W."/>
            <person name="Sasagawa Y."/>
            <person name="Umeda M."/>
            <person name="Hayashi T."/>
            <person name="Nikaido I."/>
            <person name="Watanabe H."/>
            <person name="Oguri K."/>
            <person name="Kitazato H."/>
            <person name="Fujioka K."/>
            <person name="Kido Y."/>
            <person name="Takami H."/>
        </authorList>
    </citation>
    <scope>NUCLEOTIDE SEQUENCE</scope>
    <source>
        <tissue evidence="7">Whole body</tissue>
    </source>
</reference>
<evidence type="ECO:0000259" key="3">
    <source>
        <dbReference type="Pfam" id="PF21047"/>
    </source>
</evidence>
<feature type="domain" description="MROH2B-like N-terminal HEAT-repeats" evidence="5">
    <location>
        <begin position="141"/>
        <end position="271"/>
    </location>
</feature>
<feature type="region of interest" description="Disordered" evidence="2">
    <location>
        <begin position="376"/>
        <end position="434"/>
    </location>
</feature>
<feature type="compositionally biased region" description="Low complexity" evidence="2">
    <location>
        <begin position="1136"/>
        <end position="1145"/>
    </location>
</feature>
<dbReference type="InterPro" id="IPR055408">
    <property type="entry name" value="HEAT_MROH2B-like"/>
</dbReference>
<dbReference type="Pfam" id="PF23210">
    <property type="entry name" value="HEAT_Maestro_2"/>
    <property type="match status" value="1"/>
</dbReference>
<feature type="region of interest" description="Disordered" evidence="2">
    <location>
        <begin position="273"/>
        <end position="316"/>
    </location>
</feature>
<name>A0A6A7G7W7_9CRUS</name>
<proteinExistence type="evidence at transcript level"/>
<feature type="compositionally biased region" description="Polar residues" evidence="2">
    <location>
        <begin position="273"/>
        <end position="282"/>
    </location>
</feature>
<feature type="compositionally biased region" description="Polar residues" evidence="2">
    <location>
        <begin position="1185"/>
        <end position="1210"/>
    </location>
</feature>
<organism evidence="7">
    <name type="scientific">Hirondellea gigas</name>
    <dbReference type="NCBI Taxonomy" id="1518452"/>
    <lineage>
        <taxon>Eukaryota</taxon>
        <taxon>Metazoa</taxon>
        <taxon>Ecdysozoa</taxon>
        <taxon>Arthropoda</taxon>
        <taxon>Crustacea</taxon>
        <taxon>Multicrustacea</taxon>
        <taxon>Malacostraca</taxon>
        <taxon>Eumalacostraca</taxon>
        <taxon>Peracarida</taxon>
        <taxon>Amphipoda</taxon>
        <taxon>Amphilochidea</taxon>
        <taxon>Lysianassida</taxon>
        <taxon>Lysianassidira</taxon>
        <taxon>Lysianassoidea</taxon>
        <taxon>Lysianassidae</taxon>
        <taxon>Hirondellea</taxon>
    </lineage>
</organism>
<feature type="compositionally biased region" description="Polar residues" evidence="2">
    <location>
        <begin position="384"/>
        <end position="405"/>
    </location>
</feature>
<evidence type="ECO:0000259" key="6">
    <source>
        <dbReference type="Pfam" id="PF23227"/>
    </source>
</evidence>
<dbReference type="Gene3D" id="1.25.10.10">
    <property type="entry name" value="Leucine-rich Repeat Variant"/>
    <property type="match status" value="3"/>
</dbReference>
<dbReference type="InterPro" id="IPR045206">
    <property type="entry name" value="Maestro_heat-like_prot"/>
</dbReference>
<dbReference type="InterPro" id="IPR016024">
    <property type="entry name" value="ARM-type_fold"/>
</dbReference>
<feature type="region of interest" description="Disordered" evidence="2">
    <location>
        <begin position="1862"/>
        <end position="1896"/>
    </location>
</feature>
<evidence type="ECO:0000313" key="7">
    <source>
        <dbReference type="EMBL" id="LAC25795.1"/>
    </source>
</evidence>
<dbReference type="SUPFAM" id="SSF48371">
    <property type="entry name" value="ARM repeat"/>
    <property type="match status" value="2"/>
</dbReference>
<evidence type="ECO:0000256" key="2">
    <source>
        <dbReference type="SAM" id="MobiDB-lite"/>
    </source>
</evidence>
<feature type="domain" description="MROH2B-like HEAT-repeats" evidence="4">
    <location>
        <begin position="484"/>
        <end position="1103"/>
    </location>
</feature>
<sequence length="2128" mass="226297">MAPPAEFNEKGVVWALVCGIGDVCADVRVAAQSSLCMLGAQQPTPVLRVLLHTCMQQPSPAPGVLATLMSISQKVMIDCASNFNKRKESLEISDDVFDDPENNAYRNTPDINAVTATPQAVNATDNCSNAAAANGVRLSPLDCHILDDWVKEAIHQLTRTGANNTVRVAADSLLVTIAVRHGYFNEVCDALVDMLSSSSVKDVAWQSAVETVGNVCSGQPSLAIFKLATLLKSMQDGASKANSDQVKSIIAATVAKLAQTVAEVVAEKDNKLANSRETTLQPVSGVREDASEGAQEKVEERLDDSNVDGGDAATTEPISEPIVIADDTEPVTENNDTERHLFDDDVMEGMNLEQELNQAAMKVEDKAVLENNVLLSARLPDSPPSSRQDGNKATQERGSITGSDSTPEDGLTLDFHIDDLPHDPNTVSDVSVEPTNKPEDVCLSSYTSQCDLIVDVLVNQWLKSSNSDLRNETIAAIGHICALLSREKLETISPTVVSSIITFYKKISLPYNLTCTLAQLLAAVVSQEATHCLKLHLDTLMGSVLTQASAIPSYSEPNSVSNHSEALRCCHLLTIAFPAQMGTQLLNRLENASHVQRIAALVVTKHLIGCKALSDDIISGIVRLLTPVLHDSNTRVIRSVAQLILELCHQGHLDQTSASPLLTYLVKHSAGAGTNLLNNGTTNSGGNGLTLMAEETVGDTCSRALYLLTTTVPCSHPLLWPRLLTFLVNPDYESSLPTVLPCIVHLVTQPHHSPDVLPLLPLLPSLPYCVSTQQLLTRLLGMCADPASHPFLGGCALNVLAHLGGHMSSSLLDLEWKEQVEQLRRTCVSLASTEQDSTSLQIWQDTVREFLGLTLAAIADNSFTNSLVSAMLSEVTCDSESERRLFLLSCLGVALKHSEDTRLITDTLNTVLHLTNHRNPLEQASLAVCVGSCGAGHTQLVLALIATWLKEADPKKIHSFMAMIKSDSGESSAFLRGSVVVCLGQLCSLAPHHQLLAHVDGPIMLHLLNVINNNKHPMVSAAVVECISCVCRALTAVPGGFVLRQRPLLITHLVHCCDPPNSAQLPNIIAALRDLVLLTPALEVEERTILLQAALNSTHTILTTPPSTTSSSSQPPPPTSLHHRGSISSNIHHRSSSGISSHRSSISHTASSTLKSLASAASHSSLSTPRHSIASFTGAALPGLTSLTGGNKQQASTVKTEDSSPSSGFHNTVVPVEADALTGDAGKAFAQLNLLLRTIVQRDPTPAPLDDITTLLQAWLLHPNTTVRSAAITLLLHTLHTYHTHLSFPPLVAVNFHQTSQLVGALVPRLGDSCAGVRCGGVGCVVAVLRIAARYNAHQPSQIEEALQPLTDVQKEIGNISGEEHEALLRTVAQVLCRELSGVQLRSLVFATAGGLQDRQAGGRLAVAVIVAEVLLQRGHTLHYCCKQLLDHVYGRLEKVSEPHTRTVLVDGLTNLASPHLPLLADTLLAYPIPPHRGVCETWRAVGRKAALVCGAVTHLQQVLERTHAYTLQRTHTGHNVKVAAIQPLAALLCLTELLRNLQTPAPNQQHQQGTTASGTPGPMNGQDNTDGSTGCTTPSSLATTATVGRDDSRPTSPTPPPHPHAQAREAVINLIPGVLATLLPRYGCYVGVLPPLHHISSPPTGGGEGPDTAPQKTMSSFVPNPGATNIVPARVLIECLGNVWGVLGCVSLRDCLLQEAADLTHIHTLDTLTHTLTNTATLLVSTAPQQLSALVSSLSGPHADRGERAAIAALYSQLVHESCGGQLDVLARVTSVLLMLVQDICPDVRRLALRGLAHYAHLHNSKCYFPAWFGVDDRLHEIVGALVGGTDQRENSMASIDADTDTPGYYSGSAGYGHEGGGVSNSVGGASESGSIASSKVGGSSPQHVTNISSGSRNASHSAVVLLGPEEKVCVEALRGLAALLPQLPAETVLPHTPLLLIRARLFAEKKSGEMREASFGVVRGLSSVVGATQEFQEQLPQHLLAAIIHLADSHTPTVVLCKSALLSLSHHVSSPALQQLLQARLSPAASLDYKNFLAALAPLLVSWLGEQLSLIMAAASSYYHSRQPELRAAAAHFTAEVVRWGGGEGAAGVAAGLVHLMKDPEAHVRTAAATASHLLSQHTHVL</sequence>
<feature type="compositionally biased region" description="Low complexity" evidence="2">
    <location>
        <begin position="1865"/>
        <end position="1883"/>
    </location>
</feature>
<feature type="compositionally biased region" description="Basic and acidic residues" evidence="2">
    <location>
        <begin position="286"/>
        <end position="304"/>
    </location>
</feature>
<accession>A0A6A7G7W7</accession>
<feature type="region of interest" description="Disordered" evidence="2">
    <location>
        <begin position="1101"/>
        <end position="1145"/>
    </location>
</feature>
<feature type="compositionally biased region" description="Basic residues" evidence="2">
    <location>
        <begin position="1121"/>
        <end position="1135"/>
    </location>
</feature>
<dbReference type="PANTHER" id="PTHR23120">
    <property type="entry name" value="MAESTRO-RELATED HEAT DOMAIN-CONTAINING"/>
    <property type="match status" value="1"/>
</dbReference>
<dbReference type="InterPro" id="IPR011989">
    <property type="entry name" value="ARM-like"/>
</dbReference>
<feature type="region of interest" description="Disordered" evidence="2">
    <location>
        <begin position="1546"/>
        <end position="1606"/>
    </location>
</feature>
<feature type="compositionally biased region" description="Low complexity" evidence="2">
    <location>
        <begin position="1101"/>
        <end position="1113"/>
    </location>
</feature>
<dbReference type="EMBL" id="IACT01006670">
    <property type="protein sequence ID" value="LAC25795.1"/>
    <property type="molecule type" value="mRNA"/>
</dbReference>
<evidence type="ECO:0000256" key="1">
    <source>
        <dbReference type="ARBA" id="ARBA00022737"/>
    </source>
</evidence>
<dbReference type="GO" id="GO:0005737">
    <property type="term" value="C:cytoplasm"/>
    <property type="evidence" value="ECO:0007669"/>
    <property type="project" value="TreeGrafter"/>
</dbReference>
<dbReference type="InterPro" id="IPR048465">
    <property type="entry name" value="Maestro-like_HEAT"/>
</dbReference>
<keyword evidence="1" id="KW-0677">Repeat</keyword>
<feature type="compositionally biased region" description="Polar residues" evidence="2">
    <location>
        <begin position="1566"/>
        <end position="1587"/>
    </location>
</feature>
<dbReference type="PANTHER" id="PTHR23120:SF0">
    <property type="entry name" value="MAESTRO HEAT-LIKE REPEAT FAMILY MEMBER 1"/>
    <property type="match status" value="1"/>
</dbReference>
<dbReference type="Pfam" id="PF21047">
    <property type="entry name" value="HEAT_Maestro"/>
    <property type="match status" value="1"/>
</dbReference>
<protein>
    <submittedName>
        <fullName evidence="7">Maestro heat-like repeat-containing protein family member 1</fullName>
    </submittedName>
</protein>
<evidence type="ECO:0000259" key="5">
    <source>
        <dbReference type="Pfam" id="PF23221"/>
    </source>
</evidence>
<feature type="domain" description="Maestro-like HEAT-repeats" evidence="3">
    <location>
        <begin position="1268"/>
        <end position="1492"/>
    </location>
</feature>
<dbReference type="Pfam" id="PF23221">
    <property type="entry name" value="HEAT_MROH2B_1st"/>
    <property type="match status" value="1"/>
</dbReference>
<feature type="region of interest" description="Disordered" evidence="2">
    <location>
        <begin position="1185"/>
        <end position="1211"/>
    </location>
</feature>
<evidence type="ECO:0000259" key="4">
    <source>
        <dbReference type="Pfam" id="PF23210"/>
    </source>
</evidence>
<dbReference type="Pfam" id="PF23227">
    <property type="entry name" value="HEAT_MROH2B_C"/>
    <property type="match status" value="1"/>
</dbReference>